<accession>A0ACB8SCH9</accession>
<organism evidence="1 2">
    <name type="scientific">Auriscalpium vulgare</name>
    <dbReference type="NCBI Taxonomy" id="40419"/>
    <lineage>
        <taxon>Eukaryota</taxon>
        <taxon>Fungi</taxon>
        <taxon>Dikarya</taxon>
        <taxon>Basidiomycota</taxon>
        <taxon>Agaricomycotina</taxon>
        <taxon>Agaricomycetes</taxon>
        <taxon>Russulales</taxon>
        <taxon>Auriscalpiaceae</taxon>
        <taxon>Auriscalpium</taxon>
    </lineage>
</organism>
<evidence type="ECO:0000313" key="2">
    <source>
        <dbReference type="Proteomes" id="UP000814033"/>
    </source>
</evidence>
<keyword evidence="2" id="KW-1185">Reference proteome</keyword>
<evidence type="ECO:0000313" key="1">
    <source>
        <dbReference type="EMBL" id="KAI0053650.1"/>
    </source>
</evidence>
<name>A0ACB8SCH9_9AGAM</name>
<reference evidence="1" key="2">
    <citation type="journal article" date="2022" name="New Phytol.">
        <title>Evolutionary transition to the ectomycorrhizal habit in the genomes of a hyperdiverse lineage of mushroom-forming fungi.</title>
        <authorList>
            <person name="Looney B."/>
            <person name="Miyauchi S."/>
            <person name="Morin E."/>
            <person name="Drula E."/>
            <person name="Courty P.E."/>
            <person name="Kohler A."/>
            <person name="Kuo A."/>
            <person name="LaButti K."/>
            <person name="Pangilinan J."/>
            <person name="Lipzen A."/>
            <person name="Riley R."/>
            <person name="Andreopoulos W."/>
            <person name="He G."/>
            <person name="Johnson J."/>
            <person name="Nolan M."/>
            <person name="Tritt A."/>
            <person name="Barry K.W."/>
            <person name="Grigoriev I.V."/>
            <person name="Nagy L.G."/>
            <person name="Hibbett D."/>
            <person name="Henrissat B."/>
            <person name="Matheny P.B."/>
            <person name="Labbe J."/>
            <person name="Martin F.M."/>
        </authorList>
    </citation>
    <scope>NUCLEOTIDE SEQUENCE</scope>
    <source>
        <strain evidence="1">FP105234-sp</strain>
    </source>
</reference>
<protein>
    <submittedName>
        <fullName evidence="1">Uncharacterized protein</fullName>
    </submittedName>
</protein>
<gene>
    <name evidence="1" type="ORF">FA95DRAFT_1674179</name>
</gene>
<dbReference type="EMBL" id="MU275839">
    <property type="protein sequence ID" value="KAI0053650.1"/>
    <property type="molecule type" value="Genomic_DNA"/>
</dbReference>
<proteinExistence type="predicted"/>
<comment type="caution">
    <text evidence="1">The sequence shown here is derived from an EMBL/GenBank/DDBJ whole genome shotgun (WGS) entry which is preliminary data.</text>
</comment>
<dbReference type="Proteomes" id="UP000814033">
    <property type="component" value="Unassembled WGS sequence"/>
</dbReference>
<sequence length="238" mass="26085">MSEADGNDVADPVARALSALPQLSAEQIPNLDDACPICLISFRTILDKSGSEALGRDIEGVTKVEACGHVFCAEDLSEWIRGRHGTCPACRHEFVPELRPVDSDAESEDDDYVPTEYDADSDFDTDDDGFLDSDGIDIETMDIEADQAPVEGATASMSRRRRDAAYFDDREVDDGELWWDEGLTDGESMTTSEEELSIGERLPGSEMDIQVHLNSEGEYSIEDEGQPAPKRPNSDGPM</sequence>
<reference evidence="1" key="1">
    <citation type="submission" date="2021-02" db="EMBL/GenBank/DDBJ databases">
        <authorList>
            <consortium name="DOE Joint Genome Institute"/>
            <person name="Ahrendt S."/>
            <person name="Looney B.P."/>
            <person name="Miyauchi S."/>
            <person name="Morin E."/>
            <person name="Drula E."/>
            <person name="Courty P.E."/>
            <person name="Chicoki N."/>
            <person name="Fauchery L."/>
            <person name="Kohler A."/>
            <person name="Kuo A."/>
            <person name="Labutti K."/>
            <person name="Pangilinan J."/>
            <person name="Lipzen A."/>
            <person name="Riley R."/>
            <person name="Andreopoulos W."/>
            <person name="He G."/>
            <person name="Johnson J."/>
            <person name="Barry K.W."/>
            <person name="Grigoriev I.V."/>
            <person name="Nagy L."/>
            <person name="Hibbett D."/>
            <person name="Henrissat B."/>
            <person name="Matheny P.B."/>
            <person name="Labbe J."/>
            <person name="Martin F."/>
        </authorList>
    </citation>
    <scope>NUCLEOTIDE SEQUENCE</scope>
    <source>
        <strain evidence="1">FP105234-sp</strain>
    </source>
</reference>